<dbReference type="AlphaFoldDB" id="A0A9N9N4Z6"/>
<feature type="non-terminal residue" evidence="1">
    <location>
        <position position="85"/>
    </location>
</feature>
<evidence type="ECO:0000313" key="2">
    <source>
        <dbReference type="Proteomes" id="UP000789396"/>
    </source>
</evidence>
<accession>A0A9N9N4Z6</accession>
<keyword evidence="2" id="KW-1185">Reference proteome</keyword>
<reference evidence="1" key="1">
    <citation type="submission" date="2021-06" db="EMBL/GenBank/DDBJ databases">
        <authorList>
            <person name="Kallberg Y."/>
            <person name="Tangrot J."/>
            <person name="Rosling A."/>
        </authorList>
    </citation>
    <scope>NUCLEOTIDE SEQUENCE</scope>
    <source>
        <strain evidence="1">IN212</strain>
    </source>
</reference>
<evidence type="ECO:0000313" key="1">
    <source>
        <dbReference type="EMBL" id="CAG8701528.1"/>
    </source>
</evidence>
<organism evidence="1 2">
    <name type="scientific">Racocetra fulgida</name>
    <dbReference type="NCBI Taxonomy" id="60492"/>
    <lineage>
        <taxon>Eukaryota</taxon>
        <taxon>Fungi</taxon>
        <taxon>Fungi incertae sedis</taxon>
        <taxon>Mucoromycota</taxon>
        <taxon>Glomeromycotina</taxon>
        <taxon>Glomeromycetes</taxon>
        <taxon>Diversisporales</taxon>
        <taxon>Gigasporaceae</taxon>
        <taxon>Racocetra</taxon>
    </lineage>
</organism>
<sequence>MQVIEEIKKNVKKQLEKNSIVIDHSDTDPSKAREVLRKAQVGQFLYQLTFDVSDDLYDKLEIKGIVRLKSFSPDFIEVIEEDGEK</sequence>
<proteinExistence type="predicted"/>
<name>A0A9N9N4Z6_9GLOM</name>
<comment type="caution">
    <text evidence="1">The sequence shown here is derived from an EMBL/GenBank/DDBJ whole genome shotgun (WGS) entry which is preliminary data.</text>
</comment>
<protein>
    <submittedName>
        <fullName evidence="1">16770_t:CDS:1</fullName>
    </submittedName>
</protein>
<dbReference type="OrthoDB" id="2363626at2759"/>
<gene>
    <name evidence="1" type="ORF">RFULGI_LOCUS10430</name>
</gene>
<dbReference type="Proteomes" id="UP000789396">
    <property type="component" value="Unassembled WGS sequence"/>
</dbReference>
<dbReference type="EMBL" id="CAJVPZ010020606">
    <property type="protein sequence ID" value="CAG8701528.1"/>
    <property type="molecule type" value="Genomic_DNA"/>
</dbReference>